<evidence type="ECO:0000313" key="12">
    <source>
        <dbReference type="EMBL" id="RXN28178.1"/>
    </source>
</evidence>
<evidence type="ECO:0000256" key="9">
    <source>
        <dbReference type="ARBA" id="ARBA00039658"/>
    </source>
</evidence>
<dbReference type="Pfam" id="PF16064">
    <property type="entry name" value="DUF4806"/>
    <property type="match status" value="1"/>
</dbReference>
<dbReference type="InterPro" id="IPR000477">
    <property type="entry name" value="RT_dom"/>
</dbReference>
<proteinExistence type="inferred from homology"/>
<feature type="compositionally biased region" description="Polar residues" evidence="10">
    <location>
        <begin position="216"/>
        <end position="231"/>
    </location>
</feature>
<sequence length="1132" mass="128153">MAAAACGAACGAATGRSKIRTKPEIYHTDTGQVIVEDELLNFLFVKLKTVKQDEIVLMATDCFGSEWIANSTKLLFELCPGSTHKLVAHTGPQKDSKNIRSCLKLLNEAGENVPRFVSHHLDELPPFNSLDVSCLLGKIEQLSVDITTMKQAVSLQTNTYNDLRIITTDINQRLSAIEQPRPNLKRGPVLQTIKPVTTQRVSTPQACEKTQDDMEGQTSEGDLSQMENSASGLGRPISAAKEDSHVKWSDMAATPPWNLVQDKRSNNRRKQVHENASVKLKPRLNPHKGKKPAGIFGTALVVVEKPKSQKLRVCLDPRDLNKAIQRPHYPLPTLKEVTTKLTGARYFSVLDARFLRLPFGINSAQDEFQRHVNETYEGLKGVAAIVDDILVYSRDKEEYDTNLRAMLQHTRERGLKLNPDKCRVSIQEVSYFGHRLLGEGISPDPQKVKAIQEMQPPQSKPKLETILGMVNYLARFTPHLSEVNAPLRAFKQIKELITNHPVLTYFDLEMDLTLQVDASKSGLGAVLLQHDKPVAYASKSLNSTEQNYAQIEKELYAVLFGCKRFHEYMYGRKVTVESDHKPLEAILKKPLASAPPRLQRMILQLQKYDIHILHKPGKQIPVADTLSRKSIEYHDDSLSEGMDAQVHTLITNIQVSDNKLKEIIAATAQDTQLTTLNQVTKTGWPDTYKQCPPLVQEYWNHRCDISEIDGIMFKGEKIIVPQSLRKHMLNRIHTGHMGVEKCKHRARDLLFWPRMGQQIETMVGQCSICQERRNANTKEPLLLYTIPERPWQVVGTDLFTWSEQNYIIIVDYYSRYFEMERLHSCTASAVITKLKAVFAHHGIPERVISDNGPCYSADEFHRFAAEWDFEHCTTSPRYPQSNGLAEKTIQTVKRILGKARADDKDYYLGLLEYRNAPVDNLKSPAQLLMSRRLRSILPITPARLQPEVTPQHVLQNRRGAPAEVHILSLLETIKQQQDQLVAKVNYLSSRLNSTPGPDVEMPNNIHFPLENLEAVEAFEMFLKEPSNGPARQKVISSLATIGGQDVKRVTWNILGRLFTDEVSHQINWKGVNNKKPFSRMATKTLLFSAVRKNTLTQSATEAEVTKHAIRWFNLATDRATRRRVLPPSTQME</sequence>
<dbReference type="Pfam" id="PF00078">
    <property type="entry name" value="RVT_1"/>
    <property type="match status" value="1"/>
</dbReference>
<protein>
    <recommendedName>
        <fullName evidence="9">Gypsy retrotransposon integrase-like protein 1</fullName>
        <ecNumber evidence="2">3.1.26.4</ecNumber>
    </recommendedName>
</protein>
<dbReference type="Pfam" id="PF17921">
    <property type="entry name" value="Integrase_H2C2"/>
    <property type="match status" value="1"/>
</dbReference>
<dbReference type="InterPro" id="IPR043128">
    <property type="entry name" value="Rev_trsase/Diguanyl_cyclase"/>
</dbReference>
<dbReference type="AlphaFoldDB" id="A0A498N1U3"/>
<dbReference type="FunFam" id="3.30.70.270:FF:000003">
    <property type="entry name" value="Transposon Ty3-G Gag-Pol polyprotein"/>
    <property type="match status" value="1"/>
</dbReference>
<dbReference type="FunFam" id="3.10.20.370:FF:000001">
    <property type="entry name" value="Retrovirus-related Pol polyprotein from transposon 17.6-like protein"/>
    <property type="match status" value="1"/>
</dbReference>
<dbReference type="InterPro" id="IPR041373">
    <property type="entry name" value="RT_RNaseH"/>
</dbReference>
<dbReference type="Gene3D" id="3.10.10.10">
    <property type="entry name" value="HIV Type 1 Reverse Transcriptase, subunit A, domain 1"/>
    <property type="match status" value="2"/>
</dbReference>
<reference evidence="12 13" key="1">
    <citation type="submission" date="2018-03" db="EMBL/GenBank/DDBJ databases">
        <title>Draft genome sequence of Rohu Carp (Labeo rohita).</title>
        <authorList>
            <person name="Das P."/>
            <person name="Kushwaha B."/>
            <person name="Joshi C.G."/>
            <person name="Kumar D."/>
            <person name="Nagpure N.S."/>
            <person name="Sahoo L."/>
            <person name="Das S.P."/>
            <person name="Bit A."/>
            <person name="Patnaik S."/>
            <person name="Meher P.K."/>
            <person name="Jayasankar P."/>
            <person name="Koringa P.G."/>
            <person name="Patel N.V."/>
            <person name="Hinsu A.T."/>
            <person name="Kumar R."/>
            <person name="Pandey M."/>
            <person name="Agarwal S."/>
            <person name="Srivastava S."/>
            <person name="Singh M."/>
            <person name="Iquebal M.A."/>
            <person name="Jaiswal S."/>
            <person name="Angadi U.B."/>
            <person name="Kumar N."/>
            <person name="Raza M."/>
            <person name="Shah T.M."/>
            <person name="Rai A."/>
            <person name="Jena J.K."/>
        </authorList>
    </citation>
    <scope>NUCLEOTIDE SEQUENCE [LARGE SCALE GENOMIC DNA]</scope>
    <source>
        <strain evidence="12">DASCIFA01</strain>
        <tissue evidence="12">Testis</tissue>
    </source>
</reference>
<dbReference type="PANTHER" id="PTHR37984">
    <property type="entry name" value="PROTEIN CBG26694"/>
    <property type="match status" value="1"/>
</dbReference>
<keyword evidence="3" id="KW-0808">Transferase</keyword>
<dbReference type="CDD" id="cd09274">
    <property type="entry name" value="RNase_HI_RT_Ty3"/>
    <property type="match status" value="1"/>
</dbReference>
<dbReference type="InterPro" id="IPR041588">
    <property type="entry name" value="Integrase_H2C2"/>
</dbReference>
<dbReference type="FunFam" id="1.10.340.70:FF:000003">
    <property type="entry name" value="Protein CBG25708"/>
    <property type="match status" value="1"/>
</dbReference>
<dbReference type="Gene3D" id="1.10.340.70">
    <property type="match status" value="1"/>
</dbReference>
<name>A0A498N1U3_LABRO</name>
<keyword evidence="8" id="KW-0695">RNA-directed DNA polymerase</keyword>
<dbReference type="CDD" id="cd01647">
    <property type="entry name" value="RT_LTR"/>
    <property type="match status" value="1"/>
</dbReference>
<comment type="similarity">
    <text evidence="1">Belongs to the beta type-B retroviral polymerase family. HERV class-II K(HML-2) pol subfamily.</text>
</comment>
<evidence type="ECO:0000256" key="6">
    <source>
        <dbReference type="ARBA" id="ARBA00022759"/>
    </source>
</evidence>
<evidence type="ECO:0000256" key="7">
    <source>
        <dbReference type="ARBA" id="ARBA00022801"/>
    </source>
</evidence>
<dbReference type="InterPro" id="IPR050951">
    <property type="entry name" value="Retrovirus_Pol_polyprotein"/>
</dbReference>
<dbReference type="EMBL" id="QBIY01011903">
    <property type="protein sequence ID" value="RXN28178.1"/>
    <property type="molecule type" value="Genomic_DNA"/>
</dbReference>
<dbReference type="PROSITE" id="PS50994">
    <property type="entry name" value="INTEGRASE"/>
    <property type="match status" value="1"/>
</dbReference>
<dbReference type="Proteomes" id="UP000290572">
    <property type="component" value="Unassembled WGS sequence"/>
</dbReference>
<evidence type="ECO:0000256" key="10">
    <source>
        <dbReference type="SAM" id="MobiDB-lite"/>
    </source>
</evidence>
<dbReference type="FunFam" id="3.30.420.10:FF:000063">
    <property type="entry name" value="Retrovirus-related Pol polyprotein from transposon 297-like Protein"/>
    <property type="match status" value="1"/>
</dbReference>
<evidence type="ECO:0000256" key="2">
    <source>
        <dbReference type="ARBA" id="ARBA00012180"/>
    </source>
</evidence>
<comment type="caution">
    <text evidence="12">The sequence shown here is derived from an EMBL/GenBank/DDBJ whole genome shotgun (WGS) entry which is preliminary data.</text>
</comment>
<dbReference type="SUPFAM" id="SSF56672">
    <property type="entry name" value="DNA/RNA polymerases"/>
    <property type="match status" value="1"/>
</dbReference>
<keyword evidence="13" id="KW-1185">Reference proteome</keyword>
<evidence type="ECO:0000256" key="4">
    <source>
        <dbReference type="ARBA" id="ARBA00022695"/>
    </source>
</evidence>
<accession>A0A498N1U3</accession>
<keyword evidence="5" id="KW-0540">Nuclease</keyword>
<dbReference type="SUPFAM" id="SSF53098">
    <property type="entry name" value="Ribonuclease H-like"/>
    <property type="match status" value="1"/>
</dbReference>
<dbReference type="EC" id="3.1.26.4" evidence="2"/>
<keyword evidence="6" id="KW-0255">Endonuclease</keyword>
<dbReference type="InterPro" id="IPR012337">
    <property type="entry name" value="RNaseH-like_sf"/>
</dbReference>
<organism evidence="12 13">
    <name type="scientific">Labeo rohita</name>
    <name type="common">Indian major carp</name>
    <name type="synonym">Cyprinus rohita</name>
    <dbReference type="NCBI Taxonomy" id="84645"/>
    <lineage>
        <taxon>Eukaryota</taxon>
        <taxon>Metazoa</taxon>
        <taxon>Chordata</taxon>
        <taxon>Craniata</taxon>
        <taxon>Vertebrata</taxon>
        <taxon>Euteleostomi</taxon>
        <taxon>Actinopterygii</taxon>
        <taxon>Neopterygii</taxon>
        <taxon>Teleostei</taxon>
        <taxon>Ostariophysi</taxon>
        <taxon>Cypriniformes</taxon>
        <taxon>Cyprinidae</taxon>
        <taxon>Labeoninae</taxon>
        <taxon>Labeonini</taxon>
        <taxon>Labeo</taxon>
    </lineage>
</organism>
<dbReference type="GO" id="GO:0004523">
    <property type="term" value="F:RNA-DNA hybrid ribonuclease activity"/>
    <property type="evidence" value="ECO:0007669"/>
    <property type="project" value="UniProtKB-EC"/>
</dbReference>
<dbReference type="Gene3D" id="3.30.420.10">
    <property type="entry name" value="Ribonuclease H-like superfamily/Ribonuclease H"/>
    <property type="match status" value="1"/>
</dbReference>
<dbReference type="GO" id="GO:0003964">
    <property type="term" value="F:RNA-directed DNA polymerase activity"/>
    <property type="evidence" value="ECO:0007669"/>
    <property type="project" value="UniProtKB-KW"/>
</dbReference>
<dbReference type="Pfam" id="PF00665">
    <property type="entry name" value="rve"/>
    <property type="match status" value="1"/>
</dbReference>
<dbReference type="Pfam" id="PF17917">
    <property type="entry name" value="RT_RNaseH"/>
    <property type="match status" value="1"/>
</dbReference>
<keyword evidence="4" id="KW-0548">Nucleotidyltransferase</keyword>
<evidence type="ECO:0000256" key="1">
    <source>
        <dbReference type="ARBA" id="ARBA00010879"/>
    </source>
</evidence>
<gene>
    <name evidence="12" type="ORF">ROHU_019504</name>
</gene>
<keyword evidence="7" id="KW-0378">Hydrolase</keyword>
<evidence type="ECO:0000313" key="13">
    <source>
        <dbReference type="Proteomes" id="UP000290572"/>
    </source>
</evidence>
<dbReference type="InterPro" id="IPR036397">
    <property type="entry name" value="RNaseH_sf"/>
</dbReference>
<dbReference type="PANTHER" id="PTHR37984:SF7">
    <property type="entry name" value="INTEGRASE CATALYTIC DOMAIN-CONTAINING PROTEIN"/>
    <property type="match status" value="1"/>
</dbReference>
<dbReference type="STRING" id="84645.A0A498N1U3"/>
<feature type="domain" description="Integrase catalytic" evidence="11">
    <location>
        <begin position="786"/>
        <end position="949"/>
    </location>
</feature>
<dbReference type="InterPro" id="IPR043502">
    <property type="entry name" value="DNA/RNA_pol_sf"/>
</dbReference>
<evidence type="ECO:0000259" key="11">
    <source>
        <dbReference type="PROSITE" id="PS50994"/>
    </source>
</evidence>
<evidence type="ECO:0000256" key="3">
    <source>
        <dbReference type="ARBA" id="ARBA00022679"/>
    </source>
</evidence>
<evidence type="ECO:0000256" key="5">
    <source>
        <dbReference type="ARBA" id="ARBA00022722"/>
    </source>
</evidence>
<dbReference type="GO" id="GO:0015074">
    <property type="term" value="P:DNA integration"/>
    <property type="evidence" value="ECO:0007669"/>
    <property type="project" value="InterPro"/>
</dbReference>
<dbReference type="InterPro" id="IPR001584">
    <property type="entry name" value="Integrase_cat-core"/>
</dbReference>
<evidence type="ECO:0000256" key="8">
    <source>
        <dbReference type="ARBA" id="ARBA00022918"/>
    </source>
</evidence>
<dbReference type="GO" id="GO:0003676">
    <property type="term" value="F:nucleic acid binding"/>
    <property type="evidence" value="ECO:0007669"/>
    <property type="project" value="InterPro"/>
</dbReference>
<feature type="region of interest" description="Disordered" evidence="10">
    <location>
        <begin position="199"/>
        <end position="232"/>
    </location>
</feature>
<dbReference type="Gene3D" id="3.10.20.370">
    <property type="match status" value="1"/>
</dbReference>
<dbReference type="Gene3D" id="3.30.70.270">
    <property type="match status" value="3"/>
</dbReference>
<dbReference type="InterPro" id="IPR032071">
    <property type="entry name" value="DUF4806"/>
</dbReference>